<proteinExistence type="predicted"/>
<evidence type="ECO:0008006" key="3">
    <source>
        <dbReference type="Google" id="ProtNLM"/>
    </source>
</evidence>
<dbReference type="InterPro" id="IPR044925">
    <property type="entry name" value="His-Me_finger_sf"/>
</dbReference>
<comment type="caution">
    <text evidence="1">The sequence shown here is derived from an EMBL/GenBank/DDBJ whole genome shotgun (WGS) entry which is preliminary data.</text>
</comment>
<dbReference type="EMBL" id="SPKT01000001">
    <property type="protein sequence ID" value="TFI01667.1"/>
    <property type="molecule type" value="Genomic_DNA"/>
</dbReference>
<protein>
    <recommendedName>
        <fullName evidence="3">HNH endonuclease</fullName>
    </recommendedName>
</protein>
<dbReference type="InterPro" id="IPR004211">
    <property type="entry name" value="Endonuclease_7"/>
</dbReference>
<evidence type="ECO:0000313" key="1">
    <source>
        <dbReference type="EMBL" id="TFI01667.1"/>
    </source>
</evidence>
<dbReference type="Pfam" id="PF02945">
    <property type="entry name" value="Endonuclease_7"/>
    <property type="match status" value="1"/>
</dbReference>
<keyword evidence="2" id="KW-1185">Reference proteome</keyword>
<dbReference type="SUPFAM" id="SSF54060">
    <property type="entry name" value="His-Me finger endonucleases"/>
    <property type="match status" value="1"/>
</dbReference>
<sequence length="89" mass="9892">MTRATTTSRGYGASHQRMREKYKPLVESGQALCARCQEPIAPGALWELDHSDDRSEYIGPSHRTCNRRAGQAKATAARMAKAATTVRDW</sequence>
<evidence type="ECO:0000313" key="2">
    <source>
        <dbReference type="Proteomes" id="UP000297477"/>
    </source>
</evidence>
<organism evidence="1 2">
    <name type="scientific">Micrococcus lylae</name>
    <dbReference type="NCBI Taxonomy" id="1273"/>
    <lineage>
        <taxon>Bacteria</taxon>
        <taxon>Bacillati</taxon>
        <taxon>Actinomycetota</taxon>
        <taxon>Actinomycetes</taxon>
        <taxon>Micrococcales</taxon>
        <taxon>Micrococcaceae</taxon>
        <taxon>Micrococcus</taxon>
    </lineage>
</organism>
<dbReference type="Proteomes" id="UP000297477">
    <property type="component" value="Unassembled WGS sequence"/>
</dbReference>
<accession>A0ABY2K2T8</accession>
<dbReference type="Gene3D" id="3.40.1800.10">
    <property type="entry name" value="His-Me finger endonucleases"/>
    <property type="match status" value="1"/>
</dbReference>
<gene>
    <name evidence="1" type="ORF">E4A49_01100</name>
</gene>
<dbReference type="InterPro" id="IPR038563">
    <property type="entry name" value="Endonuclease_7_sf"/>
</dbReference>
<name>A0ABY2K2T8_9MICC</name>
<reference evidence="1 2" key="1">
    <citation type="submission" date="2019-03" db="EMBL/GenBank/DDBJ databases">
        <title>Reclassification of Micrococcus aloeverae and Micrococcus yunnanensis as later heterotypic synonyms of Micrococcus luteus.</title>
        <authorList>
            <person name="Huang C.-H."/>
        </authorList>
    </citation>
    <scope>NUCLEOTIDE SEQUENCE [LARGE SCALE GENOMIC DNA]</scope>
    <source>
        <strain evidence="1 2">BCRC 12151</strain>
    </source>
</reference>